<evidence type="ECO:0000256" key="3">
    <source>
        <dbReference type="ARBA" id="ARBA00022448"/>
    </source>
</evidence>
<keyword evidence="5" id="KW-0677">Repeat</keyword>
<evidence type="ECO:0000256" key="7">
    <source>
        <dbReference type="ARBA" id="ARBA00023128"/>
    </source>
</evidence>
<dbReference type="SUPFAM" id="SSF103506">
    <property type="entry name" value="Mitochondrial carrier"/>
    <property type="match status" value="1"/>
</dbReference>
<keyword evidence="8 9" id="KW-0472">Membrane</keyword>
<dbReference type="Gene3D" id="1.50.40.10">
    <property type="entry name" value="Mitochondrial carrier domain"/>
    <property type="match status" value="1"/>
</dbReference>
<keyword evidence="6 11" id="KW-1133">Transmembrane helix</keyword>
<dbReference type="EMBL" id="JANBPK010001334">
    <property type="protein sequence ID" value="KAJ2923458.1"/>
    <property type="molecule type" value="Genomic_DNA"/>
</dbReference>
<comment type="caution">
    <text evidence="12">The sequence shown here is derived from an EMBL/GenBank/DDBJ whole genome shotgun (WGS) entry which is preliminary data.</text>
</comment>
<evidence type="ECO:0000313" key="12">
    <source>
        <dbReference type="EMBL" id="KAJ2923458.1"/>
    </source>
</evidence>
<evidence type="ECO:0000256" key="2">
    <source>
        <dbReference type="ARBA" id="ARBA00006375"/>
    </source>
</evidence>
<gene>
    <name evidence="12" type="ORF">H1R20_g13632</name>
</gene>
<feature type="compositionally biased region" description="Polar residues" evidence="10">
    <location>
        <begin position="705"/>
        <end position="722"/>
    </location>
</feature>
<feature type="transmembrane region" description="Helical" evidence="11">
    <location>
        <begin position="796"/>
        <end position="818"/>
    </location>
</feature>
<feature type="repeat" description="Solcar" evidence="9">
    <location>
        <begin position="908"/>
        <end position="964"/>
    </location>
</feature>
<keyword evidence="7" id="KW-0496">Mitochondrion</keyword>
<evidence type="ECO:0000256" key="9">
    <source>
        <dbReference type="PROSITE-ProRule" id="PRU00282"/>
    </source>
</evidence>
<dbReference type="OrthoDB" id="2382881at2759"/>
<proteinExistence type="inferred from homology"/>
<evidence type="ECO:0000256" key="4">
    <source>
        <dbReference type="ARBA" id="ARBA00022692"/>
    </source>
</evidence>
<feature type="repeat" description="Solcar" evidence="9">
    <location>
        <begin position="697"/>
        <end position="781"/>
    </location>
</feature>
<evidence type="ECO:0000256" key="5">
    <source>
        <dbReference type="ARBA" id="ARBA00022737"/>
    </source>
</evidence>
<dbReference type="InterPro" id="IPR018108">
    <property type="entry name" value="MCP_transmembrane"/>
</dbReference>
<dbReference type="PANTHER" id="PTHR45624:SF9">
    <property type="entry name" value="CARRIER PROTEIN, PUTATIVE (AFU_ORTHOLOGUE AFUA_4G06390)-RELATED"/>
    <property type="match status" value="1"/>
</dbReference>
<name>A0A9W8J0J7_9AGAR</name>
<evidence type="ECO:0000256" key="10">
    <source>
        <dbReference type="SAM" id="MobiDB-lite"/>
    </source>
</evidence>
<sequence>MPDADIPSELILEQLEEEEEQTNRFDPYIGNLLVSSVQQTTVDSASGLIAFPMGEAMNELNVSSLKISRQKGVTINPVANNSRLFQTPIQQLVSTTLGRDHALAARTYDCIDFLRLKQTNPKSGWDVEGVSKLVRADTHGQEVVDMKLRSEQAFLVNELGSLYSKRPFDTKSEISRMSDSTPDSSRKDLSFWRLAFDLDPNSGYLASSDDVSIFDVRAQSSASRLFELKSERDFLTCVEDCTSDGIVRLCSTSRLYWLDRRKLQTPLLSVRHYRRFDRCLSIKTLGGTSTFLTSRKNNLVSIYDVSHSEDELLHMRNEPFGVLARFQDADHAGENFLSSPFHPEASHAILLKLSTRGSISGCPIMSNETENEVQVTVTYTDALRSLESRSWEPSEGLLLERDHTVLNMFPAYDAIFRQYNETREQVEEEEASQVYDLLDQIPVYFQKKDAIPEHPLTTYDVAFRAGDEPEDPSRSDFLTGSVLNSLRGYRALKQGRLNPASLSSQVPWHVNLNSTMAILEEGASGDLEQAEEPFTEFNLKDDDTRTPQSLRLEKRYREQLEMDLRLSRDVFSAQGFAKAKEVDHTLETMTEALSLGDSPPDVEFGFLRPTPRKATDDESNDDNRGLELGLGVKLLLKDWELGADVEDYAYWDPYSTTDTPQPPKTQPVAVAPQILPPTAAPPQLLTQKDQRFTQNGPPALKKSESQTIAATSQPQTQSQELDSIKSRLQTTKTAVSIPKLAAMVYREEGIMGFYRGLWIPLMTISFVRAASFTIYSRTKEYFAYHDILYKNRLIDVALTGGISGAMSGALISFGSAPFELVKVRRQLEYSIAAAKGITLRKPPGTMDAVREIYRINGLRGLYIGFPLHFIRDTSGTALYFLEYDGMRHLLGRNRLGEQGETPPWLPIHHSLVPFVCGSLSGVTSWAIIYPLDVVKTKVQQRALAGERYRGPFETLHRLLRGASL</sequence>
<reference evidence="12" key="1">
    <citation type="submission" date="2022-06" db="EMBL/GenBank/DDBJ databases">
        <title>Genome Sequence of Candolleomyces eurysporus.</title>
        <authorList>
            <person name="Buettner E."/>
        </authorList>
    </citation>
    <scope>NUCLEOTIDE SEQUENCE</scope>
    <source>
        <strain evidence="12">VTCC 930004</strain>
    </source>
</reference>
<evidence type="ECO:0000256" key="1">
    <source>
        <dbReference type="ARBA" id="ARBA00004225"/>
    </source>
</evidence>
<comment type="subcellular location">
    <subcellularLocation>
        <location evidence="1">Mitochondrion membrane</location>
        <topology evidence="1">Multi-pass membrane protein</topology>
    </subcellularLocation>
</comment>
<dbReference type="InterPro" id="IPR050567">
    <property type="entry name" value="Mitochondrial_Carrier"/>
</dbReference>
<feature type="region of interest" description="Disordered" evidence="10">
    <location>
        <begin position="594"/>
        <end position="625"/>
    </location>
</feature>
<dbReference type="Pfam" id="PF00153">
    <property type="entry name" value="Mito_carr"/>
    <property type="match status" value="3"/>
</dbReference>
<feature type="non-terminal residue" evidence="12">
    <location>
        <position position="964"/>
    </location>
</feature>
<evidence type="ECO:0000256" key="6">
    <source>
        <dbReference type="ARBA" id="ARBA00022989"/>
    </source>
</evidence>
<feature type="region of interest" description="Disordered" evidence="10">
    <location>
        <begin position="693"/>
        <end position="722"/>
    </location>
</feature>
<keyword evidence="13" id="KW-1185">Reference proteome</keyword>
<dbReference type="GO" id="GO:0031966">
    <property type="term" value="C:mitochondrial membrane"/>
    <property type="evidence" value="ECO:0007669"/>
    <property type="project" value="UniProtKB-SubCell"/>
</dbReference>
<protein>
    <recommendedName>
        <fullName evidence="14">Mitochondrial carrier</fullName>
    </recommendedName>
</protein>
<evidence type="ECO:0000313" key="13">
    <source>
        <dbReference type="Proteomes" id="UP001140091"/>
    </source>
</evidence>
<evidence type="ECO:0000256" key="11">
    <source>
        <dbReference type="SAM" id="Phobius"/>
    </source>
</evidence>
<feature type="compositionally biased region" description="Basic and acidic residues" evidence="10">
    <location>
        <begin position="613"/>
        <end position="625"/>
    </location>
</feature>
<dbReference type="InterPro" id="IPR023395">
    <property type="entry name" value="MCP_dom_sf"/>
</dbReference>
<keyword evidence="4 9" id="KW-0812">Transmembrane</keyword>
<organism evidence="12 13">
    <name type="scientific">Candolleomyces eurysporus</name>
    <dbReference type="NCBI Taxonomy" id="2828524"/>
    <lineage>
        <taxon>Eukaryota</taxon>
        <taxon>Fungi</taxon>
        <taxon>Dikarya</taxon>
        <taxon>Basidiomycota</taxon>
        <taxon>Agaricomycotina</taxon>
        <taxon>Agaricomycetes</taxon>
        <taxon>Agaricomycetidae</taxon>
        <taxon>Agaricales</taxon>
        <taxon>Agaricineae</taxon>
        <taxon>Psathyrellaceae</taxon>
        <taxon>Candolleomyces</taxon>
    </lineage>
</organism>
<feature type="repeat" description="Solcar" evidence="9">
    <location>
        <begin position="795"/>
        <end position="889"/>
    </location>
</feature>
<feature type="transmembrane region" description="Helical" evidence="11">
    <location>
        <begin position="757"/>
        <end position="775"/>
    </location>
</feature>
<dbReference type="PROSITE" id="PS50920">
    <property type="entry name" value="SOLCAR"/>
    <property type="match status" value="3"/>
</dbReference>
<accession>A0A9W8J0J7</accession>
<dbReference type="PANTHER" id="PTHR45624">
    <property type="entry name" value="MITOCHONDRIAL BASIC AMINO ACIDS TRANSPORTER-RELATED"/>
    <property type="match status" value="1"/>
</dbReference>
<dbReference type="AlphaFoldDB" id="A0A9W8J0J7"/>
<keyword evidence="3" id="KW-0813">Transport</keyword>
<comment type="similarity">
    <text evidence="2">Belongs to the mitochondrial carrier (TC 2.A.29) family.</text>
</comment>
<evidence type="ECO:0000256" key="8">
    <source>
        <dbReference type="ARBA" id="ARBA00023136"/>
    </source>
</evidence>
<evidence type="ECO:0008006" key="14">
    <source>
        <dbReference type="Google" id="ProtNLM"/>
    </source>
</evidence>
<dbReference type="GO" id="GO:0022857">
    <property type="term" value="F:transmembrane transporter activity"/>
    <property type="evidence" value="ECO:0007669"/>
    <property type="project" value="TreeGrafter"/>
</dbReference>
<dbReference type="Proteomes" id="UP001140091">
    <property type="component" value="Unassembled WGS sequence"/>
</dbReference>